<evidence type="ECO:0000313" key="2">
    <source>
        <dbReference type="Proteomes" id="UP000786811"/>
    </source>
</evidence>
<reference evidence="1" key="1">
    <citation type="submission" date="2021-04" db="EMBL/GenBank/DDBJ databases">
        <authorList>
            <person name="Chebbi M.A.C M."/>
        </authorList>
    </citation>
    <scope>NUCLEOTIDE SEQUENCE</scope>
</reference>
<accession>A0A8J2HR75</accession>
<protein>
    <submittedName>
        <fullName evidence="1">Uncharacterized protein</fullName>
    </submittedName>
</protein>
<organism evidence="1 2">
    <name type="scientific">Cotesia congregata</name>
    <name type="common">Parasitoid wasp</name>
    <name type="synonym">Apanteles congregatus</name>
    <dbReference type="NCBI Taxonomy" id="51543"/>
    <lineage>
        <taxon>Eukaryota</taxon>
        <taxon>Metazoa</taxon>
        <taxon>Ecdysozoa</taxon>
        <taxon>Arthropoda</taxon>
        <taxon>Hexapoda</taxon>
        <taxon>Insecta</taxon>
        <taxon>Pterygota</taxon>
        <taxon>Neoptera</taxon>
        <taxon>Endopterygota</taxon>
        <taxon>Hymenoptera</taxon>
        <taxon>Apocrita</taxon>
        <taxon>Ichneumonoidea</taxon>
        <taxon>Braconidae</taxon>
        <taxon>Microgastrinae</taxon>
        <taxon>Cotesia</taxon>
    </lineage>
</organism>
<evidence type="ECO:0000313" key="1">
    <source>
        <dbReference type="EMBL" id="CAG5108153.1"/>
    </source>
</evidence>
<name>A0A8J2HR75_COTCN</name>
<sequence length="94" mass="10920">MTLELASRMFNDQLIVSGKPETPSEDLVHTVTRLDSVRIDKKRRSTGSRDIMVECKSPQLVSNFIAEKRKHKNFTANILDSEMDRIYKEEYIDC</sequence>
<proteinExistence type="predicted"/>
<dbReference type="EMBL" id="CAJNRD030001124">
    <property type="protein sequence ID" value="CAG5108153.1"/>
    <property type="molecule type" value="Genomic_DNA"/>
</dbReference>
<dbReference type="AlphaFoldDB" id="A0A8J2HR75"/>
<gene>
    <name evidence="1" type="ORF">HICCMSTLAB_LOCUS13095</name>
</gene>
<dbReference type="Proteomes" id="UP000786811">
    <property type="component" value="Unassembled WGS sequence"/>
</dbReference>
<keyword evidence="2" id="KW-1185">Reference proteome</keyword>
<comment type="caution">
    <text evidence="1">The sequence shown here is derived from an EMBL/GenBank/DDBJ whole genome shotgun (WGS) entry which is preliminary data.</text>
</comment>